<dbReference type="Proteomes" id="UP000700596">
    <property type="component" value="Unassembled WGS sequence"/>
</dbReference>
<keyword evidence="1" id="KW-1133">Transmembrane helix</keyword>
<feature type="transmembrane region" description="Helical" evidence="1">
    <location>
        <begin position="100"/>
        <end position="117"/>
    </location>
</feature>
<accession>A0A9P9DU35</accession>
<dbReference type="EMBL" id="JAGMWT010000007">
    <property type="protein sequence ID" value="KAH7125428.1"/>
    <property type="molecule type" value="Genomic_DNA"/>
</dbReference>
<evidence type="ECO:0000313" key="3">
    <source>
        <dbReference type="Proteomes" id="UP000700596"/>
    </source>
</evidence>
<sequence>MKLINSWISASLLLVCLFAWLCIDVDMDFDVDYSHTSSLFGPGAYTAWVINLIDYSWDEWCIFVSNMSSASPWPIPLYVPKTAIKNQETPLRKIQRATGIAYFVAMVLWAFLSPIFVGGEWLPIFNLQILCFVGRTVYALSLPYDPFWLKLPISLLFPGSILRIIGSAGGAWLWVSGFYTSYLPMLFWFCWLEPRQHGTITILNKGQFAIAGTLLHWAGHELFYQMVIKRNAIRFNGPWPRSNVSLWELDQLFAISVACAYFLLPRWKHIKTFAKRTSGSGSWRVFRRFRRKGTNHQGIITNPDHP</sequence>
<proteinExistence type="predicted"/>
<protein>
    <submittedName>
        <fullName evidence="2">Uncharacterized protein</fullName>
    </submittedName>
</protein>
<name>A0A9P9DU35_9PLEO</name>
<gene>
    <name evidence="2" type="ORF">B0J11DRAFT_306480</name>
</gene>
<evidence type="ECO:0000313" key="2">
    <source>
        <dbReference type="EMBL" id="KAH7125428.1"/>
    </source>
</evidence>
<organism evidence="2 3">
    <name type="scientific">Dendryphion nanum</name>
    <dbReference type="NCBI Taxonomy" id="256645"/>
    <lineage>
        <taxon>Eukaryota</taxon>
        <taxon>Fungi</taxon>
        <taxon>Dikarya</taxon>
        <taxon>Ascomycota</taxon>
        <taxon>Pezizomycotina</taxon>
        <taxon>Dothideomycetes</taxon>
        <taxon>Pleosporomycetidae</taxon>
        <taxon>Pleosporales</taxon>
        <taxon>Torulaceae</taxon>
        <taxon>Dendryphion</taxon>
    </lineage>
</organism>
<keyword evidence="1" id="KW-0812">Transmembrane</keyword>
<feature type="transmembrane region" description="Helical" evidence="1">
    <location>
        <begin position="171"/>
        <end position="190"/>
    </location>
</feature>
<feature type="transmembrane region" description="Helical" evidence="1">
    <location>
        <begin position="6"/>
        <end position="23"/>
    </location>
</feature>
<keyword evidence="1" id="KW-0472">Membrane</keyword>
<dbReference type="AlphaFoldDB" id="A0A9P9DU35"/>
<reference evidence="2" key="1">
    <citation type="journal article" date="2021" name="Nat. Commun.">
        <title>Genetic determinants of endophytism in the Arabidopsis root mycobiome.</title>
        <authorList>
            <person name="Mesny F."/>
            <person name="Miyauchi S."/>
            <person name="Thiergart T."/>
            <person name="Pickel B."/>
            <person name="Atanasova L."/>
            <person name="Karlsson M."/>
            <person name="Huettel B."/>
            <person name="Barry K.W."/>
            <person name="Haridas S."/>
            <person name="Chen C."/>
            <person name="Bauer D."/>
            <person name="Andreopoulos W."/>
            <person name="Pangilinan J."/>
            <person name="LaButti K."/>
            <person name="Riley R."/>
            <person name="Lipzen A."/>
            <person name="Clum A."/>
            <person name="Drula E."/>
            <person name="Henrissat B."/>
            <person name="Kohler A."/>
            <person name="Grigoriev I.V."/>
            <person name="Martin F.M."/>
            <person name="Hacquard S."/>
        </authorList>
    </citation>
    <scope>NUCLEOTIDE SEQUENCE</scope>
    <source>
        <strain evidence="2">MPI-CAGE-CH-0243</strain>
    </source>
</reference>
<keyword evidence="3" id="KW-1185">Reference proteome</keyword>
<evidence type="ECO:0000256" key="1">
    <source>
        <dbReference type="SAM" id="Phobius"/>
    </source>
</evidence>
<comment type="caution">
    <text evidence="2">The sequence shown here is derived from an EMBL/GenBank/DDBJ whole genome shotgun (WGS) entry which is preliminary data.</text>
</comment>